<sequence length="67" mass="7327">MATENTQPNERDIIKPLDHHQPIIGPNGRRIVGKNDQPATPGEDIIKPLDHHQPIGKPIGDALGEPK</sequence>
<feature type="compositionally biased region" description="Basic and acidic residues" evidence="1">
    <location>
        <begin position="9"/>
        <end position="21"/>
    </location>
</feature>
<feature type="compositionally biased region" description="Basic and acidic residues" evidence="1">
    <location>
        <begin position="44"/>
        <end position="53"/>
    </location>
</feature>
<dbReference type="Proteomes" id="UP001059597">
    <property type="component" value="Chromosome"/>
</dbReference>
<evidence type="ECO:0000313" key="2">
    <source>
        <dbReference type="EMBL" id="BDM66553.1"/>
    </source>
</evidence>
<evidence type="ECO:0000256" key="1">
    <source>
        <dbReference type="SAM" id="MobiDB-lite"/>
    </source>
</evidence>
<accession>A0ABM7ZKM5</accession>
<dbReference type="EMBL" id="AP026073">
    <property type="protein sequence ID" value="BDM66553.1"/>
    <property type="molecule type" value="Genomic_DNA"/>
</dbReference>
<proteinExistence type="predicted"/>
<keyword evidence="3" id="KW-1185">Reference proteome</keyword>
<protein>
    <submittedName>
        <fullName evidence="2">Uncharacterized protein</fullName>
    </submittedName>
</protein>
<organism evidence="2 3">
    <name type="scientific">Streptomyces nigrescens</name>
    <dbReference type="NCBI Taxonomy" id="1920"/>
    <lineage>
        <taxon>Bacteria</taxon>
        <taxon>Bacillati</taxon>
        <taxon>Actinomycetota</taxon>
        <taxon>Actinomycetes</taxon>
        <taxon>Kitasatosporales</taxon>
        <taxon>Streptomycetaceae</taxon>
        <taxon>Streptomyces</taxon>
    </lineage>
</organism>
<name>A0ABM7ZKM5_STRNI</name>
<evidence type="ECO:0000313" key="3">
    <source>
        <dbReference type="Proteomes" id="UP001059597"/>
    </source>
</evidence>
<feature type="region of interest" description="Disordered" evidence="1">
    <location>
        <begin position="1"/>
        <end position="67"/>
    </location>
</feature>
<gene>
    <name evidence="2" type="ORF">HEK616_00400</name>
</gene>
<reference evidence="2" key="1">
    <citation type="submission" date="2022-06" db="EMBL/GenBank/DDBJ databases">
        <title>Complete genome sequence of Streptomyces nigrescens HEK616.</title>
        <authorList>
            <person name="Asamizu S."/>
            <person name="Onaka H."/>
        </authorList>
    </citation>
    <scope>NUCLEOTIDE SEQUENCE</scope>
    <source>
        <strain evidence="2">HEK616</strain>
    </source>
</reference>
<dbReference type="RefSeq" id="WP_261950860.1">
    <property type="nucleotide sequence ID" value="NZ_AP026073.1"/>
</dbReference>